<name>A0A9P9YGW8_9MUSC</name>
<evidence type="ECO:0000313" key="2">
    <source>
        <dbReference type="Proteomes" id="UP001059596"/>
    </source>
</evidence>
<organism evidence="1 2">
    <name type="scientific">Drosophila gunungcola</name>
    <name type="common">fruit fly</name>
    <dbReference type="NCBI Taxonomy" id="103775"/>
    <lineage>
        <taxon>Eukaryota</taxon>
        <taxon>Metazoa</taxon>
        <taxon>Ecdysozoa</taxon>
        <taxon>Arthropoda</taxon>
        <taxon>Hexapoda</taxon>
        <taxon>Insecta</taxon>
        <taxon>Pterygota</taxon>
        <taxon>Neoptera</taxon>
        <taxon>Endopterygota</taxon>
        <taxon>Diptera</taxon>
        <taxon>Brachycera</taxon>
        <taxon>Muscomorpha</taxon>
        <taxon>Ephydroidea</taxon>
        <taxon>Drosophilidae</taxon>
        <taxon>Drosophila</taxon>
        <taxon>Sophophora</taxon>
    </lineage>
</organism>
<dbReference type="AlphaFoldDB" id="A0A9P9YGW8"/>
<proteinExistence type="predicted"/>
<dbReference type="Proteomes" id="UP001059596">
    <property type="component" value="Unassembled WGS sequence"/>
</dbReference>
<comment type="caution">
    <text evidence="1">The sequence shown here is derived from an EMBL/GenBank/DDBJ whole genome shotgun (WGS) entry which is preliminary data.</text>
</comment>
<sequence length="63" mass="7248">MFCTFHRNCRPRYAWVCATAPEFQVTNSEFAWSGTSFNFFCAPWGNESSYLIGTHLSSRQCVV</sequence>
<keyword evidence="2" id="KW-1185">Reference proteome</keyword>
<evidence type="ECO:0000313" key="1">
    <source>
        <dbReference type="EMBL" id="KAI8036510.1"/>
    </source>
</evidence>
<accession>A0A9P9YGW8</accession>
<dbReference type="EMBL" id="JAMKOV010000018">
    <property type="protein sequence ID" value="KAI8036510.1"/>
    <property type="molecule type" value="Genomic_DNA"/>
</dbReference>
<gene>
    <name evidence="1" type="ORF">M5D96_010669</name>
</gene>
<reference evidence="1" key="1">
    <citation type="journal article" date="2023" name="Genome Biol. Evol.">
        <title>Long-read-based Genome Assembly of Drosophila gunungcola Reveals Fewer Chemosensory Genes in Flower-breeding Species.</title>
        <authorList>
            <person name="Negi A."/>
            <person name="Liao B.Y."/>
            <person name="Yeh S.D."/>
        </authorList>
    </citation>
    <scope>NUCLEOTIDE SEQUENCE</scope>
    <source>
        <strain evidence="1">Sukarami</strain>
    </source>
</reference>
<protein>
    <submittedName>
        <fullName evidence="1">Uncharacterized protein</fullName>
    </submittedName>
</protein>